<evidence type="ECO:0000256" key="1">
    <source>
        <dbReference type="PROSITE-ProRule" id="PRU00175"/>
    </source>
</evidence>
<reference evidence="5 6" key="1">
    <citation type="journal article" date="2014" name="BMC Genomics">
        <title>Genome sequencing of four Aureobasidium pullulans varieties: biotechnological potential, stress tolerance, and description of new species.</title>
        <authorList>
            <person name="Gostin Ar C."/>
            <person name="Ohm R.A."/>
            <person name="Kogej T."/>
            <person name="Sonjak S."/>
            <person name="Turk M."/>
            <person name="Zajc J."/>
            <person name="Zalar P."/>
            <person name="Grube M."/>
            <person name="Sun H."/>
            <person name="Han J."/>
            <person name="Sharma A."/>
            <person name="Chiniquy J."/>
            <person name="Ngan C.Y."/>
            <person name="Lipzen A."/>
            <person name="Barry K."/>
            <person name="Grigoriev I.V."/>
            <person name="Gunde-Cimerman N."/>
        </authorList>
    </citation>
    <scope>NUCLEOTIDE SEQUENCE [LARGE SCALE GENOMIC DNA]</scope>
    <source>
        <strain evidence="5 6">EXF-2481</strain>
    </source>
</reference>
<evidence type="ECO:0000256" key="2">
    <source>
        <dbReference type="SAM" id="Coils"/>
    </source>
</evidence>
<dbReference type="AlphaFoldDB" id="A0A074YH13"/>
<evidence type="ECO:0000256" key="3">
    <source>
        <dbReference type="SAM" id="MobiDB-lite"/>
    </source>
</evidence>
<dbReference type="GeneID" id="25369705"/>
<dbReference type="STRING" id="1043005.A0A074YH13"/>
<feature type="compositionally biased region" description="Basic and acidic residues" evidence="3">
    <location>
        <begin position="588"/>
        <end position="606"/>
    </location>
</feature>
<dbReference type="InterPro" id="IPR013083">
    <property type="entry name" value="Znf_RING/FYVE/PHD"/>
</dbReference>
<dbReference type="OrthoDB" id="1711136at2759"/>
<name>A0A074YH13_AURSE</name>
<feature type="domain" description="RING-type" evidence="4">
    <location>
        <begin position="616"/>
        <end position="665"/>
    </location>
</feature>
<dbReference type="Pfam" id="PF13920">
    <property type="entry name" value="zf-C3HC4_3"/>
    <property type="match status" value="1"/>
</dbReference>
<feature type="compositionally biased region" description="Acidic residues" evidence="3">
    <location>
        <begin position="578"/>
        <end position="587"/>
    </location>
</feature>
<dbReference type="PROSITE" id="PS50089">
    <property type="entry name" value="ZF_RING_2"/>
    <property type="match status" value="1"/>
</dbReference>
<proteinExistence type="predicted"/>
<keyword evidence="1" id="KW-0862">Zinc</keyword>
<dbReference type="GO" id="GO:0008270">
    <property type="term" value="F:zinc ion binding"/>
    <property type="evidence" value="ECO:0007669"/>
    <property type="project" value="UniProtKB-KW"/>
</dbReference>
<dbReference type="InterPro" id="IPR047126">
    <property type="entry name" value="RNF141-like"/>
</dbReference>
<keyword evidence="1" id="KW-0863">Zinc-finger</keyword>
<dbReference type="PANTHER" id="PTHR12109">
    <property type="entry name" value="RING FINGER PROTEIN 141-RELATED"/>
    <property type="match status" value="1"/>
</dbReference>
<evidence type="ECO:0000313" key="6">
    <source>
        <dbReference type="Proteomes" id="UP000030641"/>
    </source>
</evidence>
<dbReference type="OMA" id="VCRKQIR"/>
<dbReference type="Gene3D" id="3.30.40.10">
    <property type="entry name" value="Zinc/RING finger domain, C3HC4 (zinc finger)"/>
    <property type="match status" value="1"/>
</dbReference>
<feature type="coiled-coil region" evidence="2">
    <location>
        <begin position="314"/>
        <end position="383"/>
    </location>
</feature>
<accession>A0A074YH13</accession>
<dbReference type="InterPro" id="IPR001841">
    <property type="entry name" value="Znf_RING"/>
</dbReference>
<keyword evidence="1" id="KW-0479">Metal-binding</keyword>
<organism evidence="5 6">
    <name type="scientific">Aureobasidium subglaciale (strain EXF-2481)</name>
    <name type="common">Aureobasidium pullulans var. subglaciale</name>
    <dbReference type="NCBI Taxonomy" id="1043005"/>
    <lineage>
        <taxon>Eukaryota</taxon>
        <taxon>Fungi</taxon>
        <taxon>Dikarya</taxon>
        <taxon>Ascomycota</taxon>
        <taxon>Pezizomycotina</taxon>
        <taxon>Dothideomycetes</taxon>
        <taxon>Dothideomycetidae</taxon>
        <taxon>Dothideales</taxon>
        <taxon>Saccotheciaceae</taxon>
        <taxon>Aureobasidium</taxon>
    </lineage>
</organism>
<keyword evidence="6" id="KW-1185">Reference proteome</keyword>
<dbReference type="EMBL" id="KL584755">
    <property type="protein sequence ID" value="KEQ97098.1"/>
    <property type="molecule type" value="Genomic_DNA"/>
</dbReference>
<feature type="region of interest" description="Disordered" evidence="3">
    <location>
        <begin position="577"/>
        <end position="606"/>
    </location>
</feature>
<dbReference type="SMART" id="SM00184">
    <property type="entry name" value="RING"/>
    <property type="match status" value="1"/>
</dbReference>
<dbReference type="InParanoid" id="A0A074YH13"/>
<dbReference type="HOGENOM" id="CLU_012883_0_0_1"/>
<keyword evidence="2" id="KW-0175">Coiled coil</keyword>
<dbReference type="Proteomes" id="UP000030641">
    <property type="component" value="Unassembled WGS sequence"/>
</dbReference>
<sequence length="765" mass="86863">MGTLTADLPRLPEYCDHKLPTSCRLSSIPNCCACADERAHQSSYSTYIDGVGFVSRGARWDRYCWPCSQFWRNRVAQTNLLPTQTRIPTIPDQSAFLDRWYQFYNGYRNVLRSDGTEERVAVLGERFRDVSPGRLPRTLDELRAGQERSDADQLQHVNIVVDETPDGPSLEDALDQMFEEAEEEDQDTGRELAPNLIHAPYTFNSNDSRNTPRVAGQVMRAAPSRNPEYQARRISALRRELLRMRNGIERVISGLRDLGEPVPDHTDTTSRLTEIGRSLDTMSFIDASTSIHPASGSREPRAPVVGSVYRNPLLTNVQQRFDEAQRQLEQAQRFRDQSSVEFQLAHASHNETSDILEGAELDLTEHREQVSQLRREQRTAENYSRLFGTREDMENAGADYESPIGGMFTRAWDRFRVAEGVRQDERTLRQVLENEQMATGPLFSNDNEEANPAANTVYEDRLNEYYNMLRQQDWVQDVRAPTADRDITVDATLPPIEATVPLSGSQADENLAEPAASQEMSTLERLLRNTPEPQRSSIIARMEENGTAAAIRESDSGNYIDVWRRLRDAYAPFRGNWEEESETSEDDDRIKGGLDAEDSGRPEPKEDIDMTLKLDCKICYTQTADTACLPCGHLVMCQWCSAQHSPVMQHDRTRPRKPANCPVCRKKIKQKHSIHQDHCRYCRTQLSKSYLATRVALGSFLSALLLRDRRSVFIPVLQPRAKLFILLHTCGASKHASRGARQCFLPDHGSFMELSVAHSAELPDL</sequence>
<protein>
    <recommendedName>
        <fullName evidence="4">RING-type domain-containing protein</fullName>
    </recommendedName>
</protein>
<dbReference type="RefSeq" id="XP_013345623.1">
    <property type="nucleotide sequence ID" value="XM_013490169.1"/>
</dbReference>
<gene>
    <name evidence="5" type="ORF">AUEXF2481DRAFT_630551</name>
</gene>
<evidence type="ECO:0000259" key="4">
    <source>
        <dbReference type="PROSITE" id="PS50089"/>
    </source>
</evidence>
<evidence type="ECO:0000313" key="5">
    <source>
        <dbReference type="EMBL" id="KEQ97098.1"/>
    </source>
</evidence>